<dbReference type="NCBIfam" id="TIGR01217">
    <property type="entry name" value="ac_ac_CoA_syn"/>
    <property type="match status" value="1"/>
</dbReference>
<dbReference type="CDD" id="cd05943">
    <property type="entry name" value="AACS"/>
    <property type="match status" value="1"/>
</dbReference>
<feature type="domain" description="AMP-binding enzyme C-terminal" evidence="6">
    <location>
        <begin position="551"/>
        <end position="620"/>
    </location>
</feature>
<dbReference type="InterPro" id="IPR005914">
    <property type="entry name" value="Acac_CoA_synth"/>
</dbReference>
<dbReference type="PANTHER" id="PTHR42921">
    <property type="entry name" value="ACETOACETYL-COA SYNTHETASE"/>
    <property type="match status" value="1"/>
</dbReference>
<dbReference type="InterPro" id="IPR025110">
    <property type="entry name" value="AMP-bd_C"/>
</dbReference>
<evidence type="ECO:0000256" key="4">
    <source>
        <dbReference type="ARBA" id="ARBA00022840"/>
    </source>
</evidence>
<dbReference type="InterPro" id="IPR020845">
    <property type="entry name" value="AMP-binding_CS"/>
</dbReference>
<dbReference type="Pfam" id="PF00501">
    <property type="entry name" value="AMP-binding"/>
    <property type="match status" value="1"/>
</dbReference>
<keyword evidence="8" id="KW-1185">Reference proteome</keyword>
<dbReference type="RefSeq" id="WP_371840241.1">
    <property type="nucleotide sequence ID" value="NZ_JBGMEK010000045.1"/>
</dbReference>
<dbReference type="EC" id="6.2.1.16" evidence="7"/>
<keyword evidence="3" id="KW-0547">Nucleotide-binding</keyword>
<dbReference type="Proteomes" id="UP001569428">
    <property type="component" value="Unassembled WGS sequence"/>
</dbReference>
<evidence type="ECO:0000256" key="3">
    <source>
        <dbReference type="ARBA" id="ARBA00022741"/>
    </source>
</evidence>
<accession>A0ABV4P4A6</accession>
<dbReference type="InterPro" id="IPR042099">
    <property type="entry name" value="ANL_N_sf"/>
</dbReference>
<sequence>MKDNAQPLWQPSPEAIAATQMDEFRRLVNEKHQLQLEDYNALYQWSVEEREAFWSDLWDFCEVEAGVRGEEILGRDSMPGAEWFPGAQLNFAENLLRYRDDKPALVERLENGSRRQLSYAELYSRVERLAAALADQGVSEGDRVAGFMPNVIDAIVAMLATTSLGAIWTSCSPDFGINGVFDRFGQVEPKVLFACEGYLYNGKVIDSLPRLREIVARIDSIEKLVVVPVARSQEETAQVLAAKPLDKAVLLPEFEAGAPKRVLTFVQTAFDHPLYIMYSSGTTGVPKCIVHGVGGTLLQQLKEHRLHCDLRREDSLFYFTTCGWMMWNWLVSGLACGATLVLFDGSPFYPESRSLWDMADEEGISVFGTSAKYIAALEKSGCKPRESHKLEKLRAVLSTGSPLAHEGFRYVYRDIKEDLCLSSISGGTDIISCFALGNPTLPVYAGELQCRGLGMAVEVWNDDGKAVTAEKGELVCAKSFPCMPIGFWNDPDGVKYNSAYFENWPGVWAHGDYAEITSHGGVIIYGRSDAVLNPGGVRIGTAEIYRQVEKVEEVLDSICIGQHWQDDVRVVLFVVLHEGVELDEDLVQRIRSTIRANTTPRHVPAKVIQVADIPRTISGKIVELAVRNVVHGKAVKNKEALANPEALALFENLSALKED</sequence>
<dbReference type="PANTHER" id="PTHR42921:SF1">
    <property type="entry name" value="ACETOACETYL-COA SYNTHETASE"/>
    <property type="match status" value="1"/>
</dbReference>
<dbReference type="GO" id="GO:0030729">
    <property type="term" value="F:acetoacetate-CoA ligase activity"/>
    <property type="evidence" value="ECO:0007669"/>
    <property type="project" value="UniProtKB-EC"/>
</dbReference>
<name>A0ABV4P4A6_9GAMM</name>
<proteinExistence type="inferred from homology"/>
<organism evidence="7 8">
    <name type="scientific">Microbulbifer epialgicus</name>
    <dbReference type="NCBI Taxonomy" id="393907"/>
    <lineage>
        <taxon>Bacteria</taxon>
        <taxon>Pseudomonadati</taxon>
        <taxon>Pseudomonadota</taxon>
        <taxon>Gammaproteobacteria</taxon>
        <taxon>Cellvibrionales</taxon>
        <taxon>Microbulbiferaceae</taxon>
        <taxon>Microbulbifer</taxon>
    </lineage>
</organism>
<keyword evidence="2 7" id="KW-0436">Ligase</keyword>
<protein>
    <submittedName>
        <fullName evidence="7">Acetoacetate--CoA ligase</fullName>
        <ecNumber evidence="7">6.2.1.16</ecNumber>
    </submittedName>
</protein>
<dbReference type="PROSITE" id="PS00455">
    <property type="entry name" value="AMP_BINDING"/>
    <property type="match status" value="1"/>
</dbReference>
<reference evidence="7 8" key="1">
    <citation type="submission" date="2024-08" db="EMBL/GenBank/DDBJ databases">
        <authorList>
            <person name="Ishaq N."/>
        </authorList>
    </citation>
    <scope>NUCLEOTIDE SEQUENCE [LARGE SCALE GENOMIC DNA]</scope>
    <source>
        <strain evidence="7 8">DSM 18651</strain>
    </source>
</reference>
<dbReference type="EMBL" id="JBGMEK010000045">
    <property type="protein sequence ID" value="MFA0812553.1"/>
    <property type="molecule type" value="Genomic_DNA"/>
</dbReference>
<evidence type="ECO:0000313" key="7">
    <source>
        <dbReference type="EMBL" id="MFA0812553.1"/>
    </source>
</evidence>
<dbReference type="Pfam" id="PF13193">
    <property type="entry name" value="AMP-binding_C"/>
    <property type="match status" value="1"/>
</dbReference>
<evidence type="ECO:0000256" key="1">
    <source>
        <dbReference type="ARBA" id="ARBA00006432"/>
    </source>
</evidence>
<dbReference type="InterPro" id="IPR045851">
    <property type="entry name" value="AMP-bd_C_sf"/>
</dbReference>
<dbReference type="Gene3D" id="3.40.50.12780">
    <property type="entry name" value="N-terminal domain of ligase-like"/>
    <property type="match status" value="1"/>
</dbReference>
<comment type="similarity">
    <text evidence="1">Belongs to the ATP-dependent AMP-binding enzyme family.</text>
</comment>
<comment type="caution">
    <text evidence="7">The sequence shown here is derived from an EMBL/GenBank/DDBJ whole genome shotgun (WGS) entry which is preliminary data.</text>
</comment>
<gene>
    <name evidence="7" type="ORF">ACCI49_16695</name>
</gene>
<dbReference type="Gene3D" id="3.30.300.30">
    <property type="match status" value="1"/>
</dbReference>
<keyword evidence="4" id="KW-0067">ATP-binding</keyword>
<evidence type="ECO:0000313" key="8">
    <source>
        <dbReference type="Proteomes" id="UP001569428"/>
    </source>
</evidence>
<dbReference type="InterPro" id="IPR000873">
    <property type="entry name" value="AMP-dep_synth/lig_dom"/>
</dbReference>
<dbReference type="SUPFAM" id="SSF56801">
    <property type="entry name" value="Acetyl-CoA synthetase-like"/>
    <property type="match status" value="1"/>
</dbReference>
<evidence type="ECO:0000259" key="6">
    <source>
        <dbReference type="Pfam" id="PF13193"/>
    </source>
</evidence>
<evidence type="ECO:0000256" key="2">
    <source>
        <dbReference type="ARBA" id="ARBA00022598"/>
    </source>
</evidence>
<dbReference type="NCBIfam" id="NF002937">
    <property type="entry name" value="PRK03584.1"/>
    <property type="match status" value="1"/>
</dbReference>
<evidence type="ECO:0000259" key="5">
    <source>
        <dbReference type="Pfam" id="PF00501"/>
    </source>
</evidence>
<feature type="domain" description="AMP-dependent synthetase/ligase" evidence="5">
    <location>
        <begin position="94"/>
        <end position="477"/>
    </location>
</feature>